<sequence length="765" mass="85403">MKPTLILTVLSVLGMFPASAAEKSLVELANPLQGTDSTGGFSHGNTFPAIALPFPMNVWAPYTQQAKDPFYYNYRQNKIRGIRQTHQPSPWIADYANFSLMPVSGKLVVKEDDRASEFRHENEIANPGYYSVHLDTAKATAEVTPTERCASFRFTFDEAGDSYVVLDAFANNSSVEIIPGENKIVGICRNNNGGVPENFANHFVIVFDRPFTAHGTWTPDAIQEGQAKLADKHVGAYLKFDTSGSKVVSCKVASSYISPEQALITLDREIGKSDFEAVRKQAAAKWNETLGRIKVDGGTEEQRRTFYSALYRSVIFPHSFFEYDAANKPVYFSPFDGKVHEGYFYTDTGYWDTFRASHPLYNILFPEISGQIMQGMLNAYDQSGYLPSWLSPGHRDCMIGNHAFSLFADAWVKGIRNFDGEKALAAMVHDANTQAPANCKSIGRDGAEFYKTKGYVPYPEFKESTAKTLEFAYDDFCAAVMAKSLGKTAEQEAFSKSALNYKNVLDDSIGFVRGRKSDGNWCENFDPTEWGGPFTEGNSWHWTWSVFQDIPGLIKHLGGDEAFGKKLDQVFYTPPDVKVGTYGQMIHEMTEMVASNMGQYAHGNQPIQHMIYLYNYVGQPWKTQARAREVMSRLYQSTPDGFCGDEDTGQMSAWYVFSAMGFYPMCPGTDEYLIGSPLFDKATINLPDGKQFVINTKNNGPQRPYIGDGFFNGKSFDRTWLKHGEIISGGELTFDMRSTTDHKWATHPEALPHGGMTELAKPAGK</sequence>
<dbReference type="InterPro" id="IPR012939">
    <property type="entry name" value="Glyco_hydro_92"/>
</dbReference>
<dbReference type="Gene3D" id="3.30.2080.10">
    <property type="entry name" value="GH92 mannosidase domain"/>
    <property type="match status" value="1"/>
</dbReference>
<feature type="domain" description="Glycosyl hydrolase family 92" evidence="2">
    <location>
        <begin position="261"/>
        <end position="737"/>
    </location>
</feature>
<protein>
    <submittedName>
        <fullName evidence="4">GH92 family glycosyl hydrolase</fullName>
        <ecNumber evidence="4">3.2.1.-</ecNumber>
    </submittedName>
</protein>
<dbReference type="InterPro" id="IPR041371">
    <property type="entry name" value="GH92_N"/>
</dbReference>
<dbReference type="AlphaFoldDB" id="A0A934R6E8"/>
<keyword evidence="4" id="KW-0326">Glycosidase</keyword>
<dbReference type="PANTHER" id="PTHR12143">
    <property type="entry name" value="PEPTIDE N-GLYCANASE PNGASE -RELATED"/>
    <property type="match status" value="1"/>
</dbReference>
<keyword evidence="1" id="KW-0732">Signal</keyword>
<dbReference type="GO" id="GO:0006516">
    <property type="term" value="P:glycoprotein catabolic process"/>
    <property type="evidence" value="ECO:0007669"/>
    <property type="project" value="TreeGrafter"/>
</dbReference>
<dbReference type="GO" id="GO:0016798">
    <property type="term" value="F:hydrolase activity, acting on glycosyl bonds"/>
    <property type="evidence" value="ECO:0007669"/>
    <property type="project" value="UniProtKB-KW"/>
</dbReference>
<dbReference type="GO" id="GO:0030246">
    <property type="term" value="F:carbohydrate binding"/>
    <property type="evidence" value="ECO:0007669"/>
    <property type="project" value="InterPro"/>
</dbReference>
<dbReference type="PANTHER" id="PTHR12143:SF43">
    <property type="entry name" value="PUTATIVE-RELATED"/>
    <property type="match status" value="1"/>
</dbReference>
<evidence type="ECO:0000259" key="2">
    <source>
        <dbReference type="Pfam" id="PF07971"/>
    </source>
</evidence>
<keyword evidence="4" id="KW-0378">Hydrolase</keyword>
<dbReference type="RefSeq" id="WP_200352179.1">
    <property type="nucleotide sequence ID" value="NZ_BAABHZ010000001.1"/>
</dbReference>
<dbReference type="InterPro" id="IPR008928">
    <property type="entry name" value="6-hairpin_glycosidase_sf"/>
</dbReference>
<dbReference type="EC" id="3.2.1.-" evidence="4"/>
<evidence type="ECO:0000256" key="1">
    <source>
        <dbReference type="SAM" id="SignalP"/>
    </source>
</evidence>
<dbReference type="NCBIfam" id="TIGR01180">
    <property type="entry name" value="aman2_put"/>
    <property type="match status" value="1"/>
</dbReference>
<comment type="caution">
    <text evidence="4">The sequence shown here is derived from an EMBL/GenBank/DDBJ whole genome shotgun (WGS) entry which is preliminary data.</text>
</comment>
<dbReference type="FunFam" id="1.20.1610.10:FF:000001">
    <property type="entry name" value="Putative alpha-1,2-mannosidase"/>
    <property type="match status" value="1"/>
</dbReference>
<dbReference type="InterPro" id="IPR005887">
    <property type="entry name" value="GH92_a_mannosidase_put"/>
</dbReference>
<dbReference type="GO" id="GO:0005975">
    <property type="term" value="P:carbohydrate metabolic process"/>
    <property type="evidence" value="ECO:0007669"/>
    <property type="project" value="InterPro"/>
</dbReference>
<dbReference type="InterPro" id="IPR014718">
    <property type="entry name" value="GH-type_carb-bd"/>
</dbReference>
<dbReference type="FunFam" id="3.30.2080.10:FF:000001">
    <property type="entry name" value="Alpha-1,2-mannosidase subfamily"/>
    <property type="match status" value="1"/>
</dbReference>
<dbReference type="Pfam" id="PF17678">
    <property type="entry name" value="Glyco_hydro_92N"/>
    <property type="match status" value="1"/>
</dbReference>
<dbReference type="GO" id="GO:0000224">
    <property type="term" value="F:peptide-N4-(N-acetyl-beta-glucosaminyl)asparagine amidase activity"/>
    <property type="evidence" value="ECO:0007669"/>
    <property type="project" value="TreeGrafter"/>
</dbReference>
<accession>A0A934R6E8</accession>
<dbReference type="Gene3D" id="1.20.1050.60">
    <property type="entry name" value="alpha-1,2-mannosidase"/>
    <property type="match status" value="1"/>
</dbReference>
<evidence type="ECO:0000313" key="5">
    <source>
        <dbReference type="Proteomes" id="UP000600139"/>
    </source>
</evidence>
<organism evidence="4 5">
    <name type="scientific">Luteolibacter yonseiensis</name>
    <dbReference type="NCBI Taxonomy" id="1144680"/>
    <lineage>
        <taxon>Bacteria</taxon>
        <taxon>Pseudomonadati</taxon>
        <taxon>Verrucomicrobiota</taxon>
        <taxon>Verrucomicrobiia</taxon>
        <taxon>Verrucomicrobiales</taxon>
        <taxon>Verrucomicrobiaceae</taxon>
        <taxon>Luteolibacter</taxon>
    </lineage>
</organism>
<feature type="domain" description="Glycosyl hydrolase family 92 N-terminal" evidence="3">
    <location>
        <begin position="30"/>
        <end position="255"/>
    </location>
</feature>
<gene>
    <name evidence="4" type="ORF">JIN84_16550</name>
</gene>
<keyword evidence="5" id="KW-1185">Reference proteome</keyword>
<dbReference type="Gene3D" id="2.70.98.10">
    <property type="match status" value="1"/>
</dbReference>
<dbReference type="InterPro" id="IPR050883">
    <property type="entry name" value="PNGase"/>
</dbReference>
<name>A0A934R6E8_9BACT</name>
<evidence type="ECO:0000313" key="4">
    <source>
        <dbReference type="EMBL" id="MBK1817232.1"/>
    </source>
</evidence>
<dbReference type="Pfam" id="PF07971">
    <property type="entry name" value="Glyco_hydro_92"/>
    <property type="match status" value="1"/>
</dbReference>
<dbReference type="GO" id="GO:0005829">
    <property type="term" value="C:cytosol"/>
    <property type="evidence" value="ECO:0007669"/>
    <property type="project" value="TreeGrafter"/>
</dbReference>
<dbReference type="Proteomes" id="UP000600139">
    <property type="component" value="Unassembled WGS sequence"/>
</dbReference>
<feature type="signal peptide" evidence="1">
    <location>
        <begin position="1"/>
        <end position="20"/>
    </location>
</feature>
<evidence type="ECO:0000259" key="3">
    <source>
        <dbReference type="Pfam" id="PF17678"/>
    </source>
</evidence>
<feature type="chain" id="PRO_5036989531" evidence="1">
    <location>
        <begin position="21"/>
        <end position="765"/>
    </location>
</feature>
<reference evidence="4" key="1">
    <citation type="submission" date="2021-01" db="EMBL/GenBank/DDBJ databases">
        <title>Modified the classification status of verrucomicrobia.</title>
        <authorList>
            <person name="Feng X."/>
        </authorList>
    </citation>
    <scope>NUCLEOTIDE SEQUENCE</scope>
    <source>
        <strain evidence="4">JCM 18052</strain>
    </source>
</reference>
<dbReference type="Gene3D" id="1.20.1610.10">
    <property type="entry name" value="alpha-1,2-mannosidases domains"/>
    <property type="match status" value="1"/>
</dbReference>
<dbReference type="SUPFAM" id="SSF48208">
    <property type="entry name" value="Six-hairpin glycosidases"/>
    <property type="match status" value="1"/>
</dbReference>
<proteinExistence type="predicted"/>
<dbReference type="EMBL" id="JAENIK010000012">
    <property type="protein sequence ID" value="MBK1817232.1"/>
    <property type="molecule type" value="Genomic_DNA"/>
</dbReference>
<dbReference type="FunFam" id="1.20.1050.60:FF:000001">
    <property type="entry name" value="Putative alpha-1,2-mannosidase"/>
    <property type="match status" value="1"/>
</dbReference>